<dbReference type="Proteomes" id="UP000182902">
    <property type="component" value="Unassembled WGS sequence"/>
</dbReference>
<dbReference type="PANTHER" id="PTHR44196">
    <property type="entry name" value="DEHYDROGENASE/REDUCTASE SDR FAMILY MEMBER 7B"/>
    <property type="match status" value="1"/>
</dbReference>
<dbReference type="GO" id="GO:0016491">
    <property type="term" value="F:oxidoreductase activity"/>
    <property type="evidence" value="ECO:0007669"/>
    <property type="project" value="UniProtKB-KW"/>
</dbReference>
<evidence type="ECO:0000313" key="5">
    <source>
        <dbReference type="Proteomes" id="UP000182902"/>
    </source>
</evidence>
<dbReference type="NCBIfam" id="NF006123">
    <property type="entry name" value="PRK08267.1"/>
    <property type="match status" value="1"/>
</dbReference>
<comment type="similarity">
    <text evidence="1 3">Belongs to the short-chain dehydrogenases/reductases (SDR) family.</text>
</comment>
<evidence type="ECO:0000256" key="1">
    <source>
        <dbReference type="ARBA" id="ARBA00006484"/>
    </source>
</evidence>
<dbReference type="GO" id="GO:0016020">
    <property type="term" value="C:membrane"/>
    <property type="evidence" value="ECO:0007669"/>
    <property type="project" value="TreeGrafter"/>
</dbReference>
<dbReference type="InterPro" id="IPR036291">
    <property type="entry name" value="NAD(P)-bd_dom_sf"/>
</dbReference>
<evidence type="ECO:0000256" key="3">
    <source>
        <dbReference type="RuleBase" id="RU000363"/>
    </source>
</evidence>
<dbReference type="PRINTS" id="PR00080">
    <property type="entry name" value="SDRFAMILY"/>
</dbReference>
<dbReference type="InterPro" id="IPR002347">
    <property type="entry name" value="SDR_fam"/>
</dbReference>
<organism evidence="4 5">
    <name type="scientific">Pseudomonas salomonii</name>
    <dbReference type="NCBI Taxonomy" id="191391"/>
    <lineage>
        <taxon>Bacteria</taxon>
        <taxon>Pseudomonadati</taxon>
        <taxon>Pseudomonadota</taxon>
        <taxon>Gammaproteobacteria</taxon>
        <taxon>Pseudomonadales</taxon>
        <taxon>Pseudomonadaceae</taxon>
        <taxon>Pseudomonas</taxon>
    </lineage>
</organism>
<reference evidence="4 5" key="1">
    <citation type="submission" date="2016-10" db="EMBL/GenBank/DDBJ databases">
        <authorList>
            <person name="de Groot N.N."/>
        </authorList>
    </citation>
    <scope>NUCLEOTIDE SEQUENCE [LARGE SCALE GENOMIC DNA]</scope>
    <source>
        <strain evidence="4 5">ICMP 14252</strain>
    </source>
</reference>
<evidence type="ECO:0000313" key="4">
    <source>
        <dbReference type="EMBL" id="SDX97697.1"/>
    </source>
</evidence>
<accession>A0A1H3G3V4</accession>
<gene>
    <name evidence="4" type="ORF">SAMN05216247_102335</name>
</gene>
<sequence>MNPKPSVFVTGAAKGIGAQTALMFAKHGYRVGATDANEHDLQALKALLGPGHFYRRLDVTQADDFAAVLHDFATENKGVIDVLVNNAGIAFIDDFEKVPLAKHLAVTEVNVKGVQIGAYHALPYLKKSSRPCLINMCSLSSEYGVPSEASYSASKFWVKGFTEALNIEWERHGIYVCDIMPNFVATPMMQEAHGKIVDSIGIRLTAEDVSQTLWRAVQNRRRVHWEVDTWRPRLLRAMNKLLPATVRRAAMKHLSGY</sequence>
<dbReference type="AlphaFoldDB" id="A0A1H3G3V4"/>
<proteinExistence type="inferred from homology"/>
<dbReference type="SUPFAM" id="SSF51735">
    <property type="entry name" value="NAD(P)-binding Rossmann-fold domains"/>
    <property type="match status" value="1"/>
</dbReference>
<name>A0A1H3G3V4_9PSED</name>
<dbReference type="PRINTS" id="PR00081">
    <property type="entry name" value="GDHRDH"/>
</dbReference>
<dbReference type="Gene3D" id="3.40.50.720">
    <property type="entry name" value="NAD(P)-binding Rossmann-like Domain"/>
    <property type="match status" value="1"/>
</dbReference>
<evidence type="ECO:0000256" key="2">
    <source>
        <dbReference type="ARBA" id="ARBA00023002"/>
    </source>
</evidence>
<dbReference type="PANTHER" id="PTHR44196:SF1">
    <property type="entry name" value="DEHYDROGENASE_REDUCTASE SDR FAMILY MEMBER 7B"/>
    <property type="match status" value="1"/>
</dbReference>
<keyword evidence="2" id="KW-0560">Oxidoreductase</keyword>
<dbReference type="Pfam" id="PF00106">
    <property type="entry name" value="adh_short"/>
    <property type="match status" value="1"/>
</dbReference>
<dbReference type="RefSeq" id="WP_069787699.1">
    <property type="nucleotide sequence ID" value="NZ_FNOX01000002.1"/>
</dbReference>
<protein>
    <submittedName>
        <fullName evidence="4">Short-chain dehydrogenase</fullName>
    </submittedName>
</protein>
<dbReference type="EMBL" id="FNOX01000002">
    <property type="protein sequence ID" value="SDX97697.1"/>
    <property type="molecule type" value="Genomic_DNA"/>
</dbReference>